<gene>
    <name evidence="1" type="ORF">IAA84_02975</name>
</gene>
<accession>A0A9D1K5F3</accession>
<dbReference type="Proteomes" id="UP000824140">
    <property type="component" value="Unassembled WGS sequence"/>
</dbReference>
<evidence type="ECO:0000313" key="2">
    <source>
        <dbReference type="Proteomes" id="UP000824140"/>
    </source>
</evidence>
<reference evidence="1" key="2">
    <citation type="journal article" date="2021" name="PeerJ">
        <title>Extensive microbial diversity within the chicken gut microbiome revealed by metagenomics and culture.</title>
        <authorList>
            <person name="Gilroy R."/>
            <person name="Ravi A."/>
            <person name="Getino M."/>
            <person name="Pursley I."/>
            <person name="Horton D.L."/>
            <person name="Alikhan N.F."/>
            <person name="Baker D."/>
            <person name="Gharbi K."/>
            <person name="Hall N."/>
            <person name="Watson M."/>
            <person name="Adriaenssens E.M."/>
            <person name="Foster-Nyarko E."/>
            <person name="Jarju S."/>
            <person name="Secka A."/>
            <person name="Antonio M."/>
            <person name="Oren A."/>
            <person name="Chaudhuri R.R."/>
            <person name="La Ragione R."/>
            <person name="Hildebrand F."/>
            <person name="Pallen M.J."/>
        </authorList>
    </citation>
    <scope>NUCLEOTIDE SEQUENCE</scope>
    <source>
        <strain evidence="1">13766</strain>
    </source>
</reference>
<reference evidence="1" key="1">
    <citation type="submission" date="2020-10" db="EMBL/GenBank/DDBJ databases">
        <authorList>
            <person name="Gilroy R."/>
        </authorList>
    </citation>
    <scope>NUCLEOTIDE SEQUENCE</scope>
    <source>
        <strain evidence="1">13766</strain>
    </source>
</reference>
<organism evidence="1 2">
    <name type="scientific">Candidatus Alectryocaccomicrobium excrementavium</name>
    <dbReference type="NCBI Taxonomy" id="2840668"/>
    <lineage>
        <taxon>Bacteria</taxon>
        <taxon>Bacillati</taxon>
        <taxon>Bacillota</taxon>
        <taxon>Clostridia</taxon>
        <taxon>Candidatus Alectryocaccomicrobium</taxon>
    </lineage>
</organism>
<dbReference type="EMBL" id="DVJN01000060">
    <property type="protein sequence ID" value="HIS91960.1"/>
    <property type="molecule type" value="Genomic_DNA"/>
</dbReference>
<name>A0A9D1K5F3_9FIRM</name>
<proteinExistence type="predicted"/>
<evidence type="ECO:0000313" key="1">
    <source>
        <dbReference type="EMBL" id="HIS91960.1"/>
    </source>
</evidence>
<dbReference type="AlphaFoldDB" id="A0A9D1K5F3"/>
<sequence>MGNSDLAFWRDAAQRALGEGAMLKLDRKGALFVTRSGAPVPGFEREARGGGLYALSPITGYPPQTQRIYLALLKQAAHRDSRFPALVRAARGRMAVCLRTRERDDGLAALEELIRQIEGEESG</sequence>
<comment type="caution">
    <text evidence="1">The sequence shown here is derived from an EMBL/GenBank/DDBJ whole genome shotgun (WGS) entry which is preliminary data.</text>
</comment>
<protein>
    <submittedName>
        <fullName evidence="1">Uncharacterized protein</fullName>
    </submittedName>
</protein>